<dbReference type="Proteomes" id="UP001335729">
    <property type="component" value="Unassembled WGS sequence"/>
</dbReference>
<sequence length="227" mass="24003">MTPVLPAHDYPWTASDPVEDLTPRPETIEGRRLVIGVGSNASADVMRAKLATVATGEPGPPMMRVSLAHLAVGHSAHVSARGYVPAAPYRAPGEILDAVGAWLTEEEATMLDHTEPNYSRIALSADDYPFFSADSAPDTFSLYASRHGVLTDPDSTTPVPLGSQAQVIEWLAARLPDRALHGSADAVCRRLGEPRIGARVSASMLSAGLARPSGLPSPEHETGPLSR</sequence>
<evidence type="ECO:0000313" key="2">
    <source>
        <dbReference type="EMBL" id="MEE4025891.1"/>
    </source>
</evidence>
<proteinExistence type="predicted"/>
<dbReference type="EMBL" id="JAZDUE010000026">
    <property type="protein sequence ID" value="MEE4025891.1"/>
    <property type="molecule type" value="Genomic_DNA"/>
</dbReference>
<evidence type="ECO:0000256" key="1">
    <source>
        <dbReference type="SAM" id="MobiDB-lite"/>
    </source>
</evidence>
<feature type="compositionally biased region" description="Basic and acidic residues" evidence="1">
    <location>
        <begin position="218"/>
        <end position="227"/>
    </location>
</feature>
<comment type="caution">
    <text evidence="2">The sequence shown here is derived from an EMBL/GenBank/DDBJ whole genome shotgun (WGS) entry which is preliminary data.</text>
</comment>
<dbReference type="RefSeq" id="WP_330507286.1">
    <property type="nucleotide sequence ID" value="NZ_JAZDUE010000026.1"/>
</dbReference>
<organism evidence="2 3">
    <name type="scientific">Gordonia prachuapensis</name>
    <dbReference type="NCBI Taxonomy" id="3115651"/>
    <lineage>
        <taxon>Bacteria</taxon>
        <taxon>Bacillati</taxon>
        <taxon>Actinomycetota</taxon>
        <taxon>Actinomycetes</taxon>
        <taxon>Mycobacteriales</taxon>
        <taxon>Gordoniaceae</taxon>
        <taxon>Gordonia</taxon>
    </lineage>
</organism>
<name>A0ABU7N102_9ACTN</name>
<evidence type="ECO:0000313" key="3">
    <source>
        <dbReference type="Proteomes" id="UP001335729"/>
    </source>
</evidence>
<accession>A0ABU7N102</accession>
<keyword evidence="3" id="KW-1185">Reference proteome</keyword>
<protein>
    <recommendedName>
        <fullName evidence="4">2-amino-4-hydroxy-6-hydroxymethyldihydropteridine pyrophosphokinase</fullName>
    </recommendedName>
</protein>
<evidence type="ECO:0008006" key="4">
    <source>
        <dbReference type="Google" id="ProtNLM"/>
    </source>
</evidence>
<gene>
    <name evidence="2" type="ORF">V1Y59_22600</name>
</gene>
<feature type="region of interest" description="Disordered" evidence="1">
    <location>
        <begin position="207"/>
        <end position="227"/>
    </location>
</feature>
<reference evidence="2 3" key="1">
    <citation type="submission" date="2024-01" db="EMBL/GenBank/DDBJ databases">
        <title>Draft genome sequence of Gordonia sp. PKS22-38.</title>
        <authorList>
            <person name="Suphannarot A."/>
            <person name="Mingma R."/>
        </authorList>
    </citation>
    <scope>NUCLEOTIDE SEQUENCE [LARGE SCALE GENOMIC DNA]</scope>
    <source>
        <strain evidence="2 3">PKS22-38</strain>
    </source>
</reference>